<accession>A0A7W8AIJ3</accession>
<gene>
    <name evidence="2" type="ORF">HNQ68_001551</name>
</gene>
<reference evidence="2 3" key="1">
    <citation type="submission" date="2020-08" db="EMBL/GenBank/DDBJ databases">
        <title>Genomic Encyclopedia of Type Strains, Phase IV (KMG-IV): sequencing the most valuable type-strain genomes for metagenomic binning, comparative biology and taxonomic classification.</title>
        <authorList>
            <person name="Goeker M."/>
        </authorList>
    </citation>
    <scope>NUCLEOTIDE SEQUENCE [LARGE SCALE GENOMIC DNA]</scope>
    <source>
        <strain evidence="2 3">DSM 25620</strain>
    </source>
</reference>
<evidence type="ECO:0000256" key="1">
    <source>
        <dbReference type="SAM" id="Phobius"/>
    </source>
</evidence>
<evidence type="ECO:0000313" key="3">
    <source>
        <dbReference type="Proteomes" id="UP000531231"/>
    </source>
</evidence>
<proteinExistence type="predicted"/>
<comment type="caution">
    <text evidence="2">The sequence shown here is derived from an EMBL/GenBank/DDBJ whole genome shotgun (WGS) entry which is preliminary data.</text>
</comment>
<keyword evidence="3" id="KW-1185">Reference proteome</keyword>
<dbReference type="Proteomes" id="UP000531231">
    <property type="component" value="Unassembled WGS sequence"/>
</dbReference>
<keyword evidence="1" id="KW-1133">Transmembrane helix</keyword>
<dbReference type="AlphaFoldDB" id="A0A7W8AIJ3"/>
<feature type="transmembrane region" description="Helical" evidence="1">
    <location>
        <begin position="12"/>
        <end position="41"/>
    </location>
</feature>
<organism evidence="2 3">
    <name type="scientific">Pseudochrobactrum saccharolyticum</name>
    <dbReference type="NCBI Taxonomy" id="354352"/>
    <lineage>
        <taxon>Bacteria</taxon>
        <taxon>Pseudomonadati</taxon>
        <taxon>Pseudomonadota</taxon>
        <taxon>Alphaproteobacteria</taxon>
        <taxon>Hyphomicrobiales</taxon>
        <taxon>Brucellaceae</taxon>
        <taxon>Pseudochrobactrum</taxon>
    </lineage>
</organism>
<evidence type="ECO:0000313" key="2">
    <source>
        <dbReference type="EMBL" id="MBB5091027.1"/>
    </source>
</evidence>
<keyword evidence="1" id="KW-0472">Membrane</keyword>
<dbReference type="EMBL" id="JACHIL010000002">
    <property type="protein sequence ID" value="MBB5091027.1"/>
    <property type="molecule type" value="Genomic_DNA"/>
</dbReference>
<sequence length="79" mass="9197">MPLPQSVWLRRILGGGLIVGGVFSFLPVLGVWMLPLGLIILSRDSSRIRRIRRKSEVGLLRRWREYRARKKAEKAEQQE</sequence>
<keyword evidence="1" id="KW-0812">Transmembrane</keyword>
<protein>
    <submittedName>
        <fullName evidence="2">Uncharacterized protein</fullName>
    </submittedName>
</protein>
<name>A0A7W8AIJ3_9HYPH</name>